<protein>
    <recommendedName>
        <fullName evidence="2">Bulb-type lectin domain-containing protein</fullName>
    </recommendedName>
</protein>
<feature type="domain" description="Bulb-type lectin" evidence="2">
    <location>
        <begin position="31"/>
        <end position="151"/>
    </location>
</feature>
<comment type="caution">
    <text evidence="3">The sequence shown here is derived from an EMBL/GenBank/DDBJ whole genome shotgun (WGS) entry which is preliminary data.</text>
</comment>
<dbReference type="RefSeq" id="WP_344656987.1">
    <property type="nucleotide sequence ID" value="NZ_BAAAQM010000010.1"/>
</dbReference>
<dbReference type="InterPro" id="IPR036426">
    <property type="entry name" value="Bulb-type_lectin_dom_sf"/>
</dbReference>
<evidence type="ECO:0000259" key="2">
    <source>
        <dbReference type="PROSITE" id="PS50927"/>
    </source>
</evidence>
<proteinExistence type="predicted"/>
<keyword evidence="1" id="KW-0732">Signal</keyword>
<evidence type="ECO:0000256" key="1">
    <source>
        <dbReference type="SAM" id="SignalP"/>
    </source>
</evidence>
<organism evidence="3 4">
    <name type="scientific">Catenulispora subtropica</name>
    <dbReference type="NCBI Taxonomy" id="450798"/>
    <lineage>
        <taxon>Bacteria</taxon>
        <taxon>Bacillati</taxon>
        <taxon>Actinomycetota</taxon>
        <taxon>Actinomycetes</taxon>
        <taxon>Catenulisporales</taxon>
        <taxon>Catenulisporaceae</taxon>
        <taxon>Catenulispora</taxon>
    </lineage>
</organism>
<accession>A0ABP5CKX5</accession>
<dbReference type="PROSITE" id="PS50927">
    <property type="entry name" value="BULB_LECTIN"/>
    <property type="match status" value="1"/>
</dbReference>
<feature type="chain" id="PRO_5046419632" description="Bulb-type lectin domain-containing protein" evidence="1">
    <location>
        <begin position="33"/>
        <end position="151"/>
    </location>
</feature>
<sequence length="151" mass="16153">MKTRPRRAVVAMLATATAITGLTIGTAGSASAFTSSDTRLYRGDTMWGWGNQYLWGMSDNSDYRLVMQSDGNLVEYKTDIVGANQVVCWSTGTWWAGAAHATYQSDGNFVVYRDSGGVLWASNTMGGGGSYVNINSQGVIWVGNTPISGKC</sequence>
<keyword evidence="4" id="KW-1185">Reference proteome</keyword>
<dbReference type="InterPro" id="IPR001480">
    <property type="entry name" value="Bulb-type_lectin_dom"/>
</dbReference>
<dbReference type="Proteomes" id="UP001499854">
    <property type="component" value="Unassembled WGS sequence"/>
</dbReference>
<evidence type="ECO:0000313" key="4">
    <source>
        <dbReference type="Proteomes" id="UP001499854"/>
    </source>
</evidence>
<gene>
    <name evidence="3" type="ORF">GCM10009838_23440</name>
</gene>
<reference evidence="4" key="1">
    <citation type="journal article" date="2019" name="Int. J. Syst. Evol. Microbiol.">
        <title>The Global Catalogue of Microorganisms (GCM) 10K type strain sequencing project: providing services to taxonomists for standard genome sequencing and annotation.</title>
        <authorList>
            <consortium name="The Broad Institute Genomics Platform"/>
            <consortium name="The Broad Institute Genome Sequencing Center for Infectious Disease"/>
            <person name="Wu L."/>
            <person name="Ma J."/>
        </authorList>
    </citation>
    <scope>NUCLEOTIDE SEQUENCE [LARGE SCALE GENOMIC DNA]</scope>
    <source>
        <strain evidence="4">JCM 16013</strain>
    </source>
</reference>
<dbReference type="SUPFAM" id="SSF51110">
    <property type="entry name" value="alpha-D-mannose-specific plant lectins"/>
    <property type="match status" value="1"/>
</dbReference>
<dbReference type="EMBL" id="BAAAQM010000010">
    <property type="protein sequence ID" value="GAA1965235.1"/>
    <property type="molecule type" value="Genomic_DNA"/>
</dbReference>
<evidence type="ECO:0000313" key="3">
    <source>
        <dbReference type="EMBL" id="GAA1965235.1"/>
    </source>
</evidence>
<dbReference type="Gene3D" id="2.90.10.10">
    <property type="entry name" value="Bulb-type lectin domain"/>
    <property type="match status" value="1"/>
</dbReference>
<name>A0ABP5CKX5_9ACTN</name>
<feature type="signal peptide" evidence="1">
    <location>
        <begin position="1"/>
        <end position="32"/>
    </location>
</feature>